<dbReference type="GO" id="GO:0047631">
    <property type="term" value="F:ADP-ribose diphosphatase activity"/>
    <property type="evidence" value="ECO:0007669"/>
    <property type="project" value="TreeGrafter"/>
</dbReference>
<dbReference type="SUPFAM" id="SSF56300">
    <property type="entry name" value="Metallo-dependent phosphatases"/>
    <property type="match status" value="1"/>
</dbReference>
<dbReference type="EMBL" id="HG001728">
    <property type="protein sequence ID" value="CDF35342.1"/>
    <property type="molecule type" value="Genomic_DNA"/>
</dbReference>
<dbReference type="Gramene" id="CDF35342">
    <property type="protein sequence ID" value="CDF35342"/>
    <property type="gene ID" value="CHC_T00009409001"/>
</dbReference>
<dbReference type="Gene3D" id="3.60.21.10">
    <property type="match status" value="1"/>
</dbReference>
<proteinExistence type="predicted"/>
<dbReference type="PANTHER" id="PTHR16509:SF8">
    <property type="entry name" value="MANGANESE-DEPENDENT ADP-RIBOSE_CDP-ALCOHOL DIPHOSPHATASE"/>
    <property type="match status" value="1"/>
</dbReference>
<gene>
    <name evidence="2" type="ORF">CHC_T00009409001</name>
</gene>
<evidence type="ECO:0000313" key="2">
    <source>
        <dbReference type="EMBL" id="CDF35342.1"/>
    </source>
</evidence>
<keyword evidence="3" id="KW-1185">Reference proteome</keyword>
<name>R7Q9Y5_CHOCR</name>
<feature type="domain" description="Calcineurin-like phosphoesterase" evidence="1">
    <location>
        <begin position="11"/>
        <end position="241"/>
    </location>
</feature>
<dbReference type="AlphaFoldDB" id="R7Q9Y5"/>
<reference evidence="3" key="1">
    <citation type="journal article" date="2013" name="Proc. Natl. Acad. Sci. U.S.A.">
        <title>Genome structure and metabolic features in the red seaweed Chondrus crispus shed light on evolution of the Archaeplastida.</title>
        <authorList>
            <person name="Collen J."/>
            <person name="Porcel B."/>
            <person name="Carre W."/>
            <person name="Ball S.G."/>
            <person name="Chaparro C."/>
            <person name="Tonon T."/>
            <person name="Barbeyron T."/>
            <person name="Michel G."/>
            <person name="Noel B."/>
            <person name="Valentin K."/>
            <person name="Elias M."/>
            <person name="Artiguenave F."/>
            <person name="Arun A."/>
            <person name="Aury J.M."/>
            <person name="Barbosa-Neto J.F."/>
            <person name="Bothwell J.H."/>
            <person name="Bouget F.Y."/>
            <person name="Brillet L."/>
            <person name="Cabello-Hurtado F."/>
            <person name="Capella-Gutierrez S."/>
            <person name="Charrier B."/>
            <person name="Cladiere L."/>
            <person name="Cock J.M."/>
            <person name="Coelho S.M."/>
            <person name="Colleoni C."/>
            <person name="Czjzek M."/>
            <person name="Da Silva C."/>
            <person name="Delage L."/>
            <person name="Denoeud F."/>
            <person name="Deschamps P."/>
            <person name="Dittami S.M."/>
            <person name="Gabaldon T."/>
            <person name="Gachon C.M."/>
            <person name="Groisillier A."/>
            <person name="Herve C."/>
            <person name="Jabbari K."/>
            <person name="Katinka M."/>
            <person name="Kloareg B."/>
            <person name="Kowalczyk N."/>
            <person name="Labadie K."/>
            <person name="Leblanc C."/>
            <person name="Lopez P.J."/>
            <person name="McLachlan D.H."/>
            <person name="Meslet-Cladiere L."/>
            <person name="Moustafa A."/>
            <person name="Nehr Z."/>
            <person name="Nyvall Collen P."/>
            <person name="Panaud O."/>
            <person name="Partensky F."/>
            <person name="Poulain J."/>
            <person name="Rensing S.A."/>
            <person name="Rousvoal S."/>
            <person name="Samson G."/>
            <person name="Symeonidi A."/>
            <person name="Weissenbach J."/>
            <person name="Zambounis A."/>
            <person name="Wincker P."/>
            <person name="Boyen C."/>
        </authorList>
    </citation>
    <scope>NUCLEOTIDE SEQUENCE [LARGE SCALE GENOMIC DNA]</scope>
    <source>
        <strain evidence="3">cv. Stackhouse</strain>
    </source>
</reference>
<dbReference type="KEGG" id="ccp:CHC_T00009409001"/>
<dbReference type="Pfam" id="PF00149">
    <property type="entry name" value="Metallophos"/>
    <property type="match status" value="1"/>
</dbReference>
<dbReference type="Proteomes" id="UP000012073">
    <property type="component" value="Unassembled WGS sequence"/>
</dbReference>
<evidence type="ECO:0000313" key="3">
    <source>
        <dbReference type="Proteomes" id="UP000012073"/>
    </source>
</evidence>
<dbReference type="GO" id="GO:0008663">
    <property type="term" value="F:2',3'-cyclic-nucleotide 2'-phosphodiesterase activity"/>
    <property type="evidence" value="ECO:0007669"/>
    <property type="project" value="TreeGrafter"/>
</dbReference>
<accession>R7Q9Y5</accession>
<dbReference type="InterPro" id="IPR004843">
    <property type="entry name" value="Calcineurin-like_PHP"/>
</dbReference>
<organism evidence="2 3">
    <name type="scientific">Chondrus crispus</name>
    <name type="common">Carrageen Irish moss</name>
    <name type="synonym">Polymorpha crispa</name>
    <dbReference type="NCBI Taxonomy" id="2769"/>
    <lineage>
        <taxon>Eukaryota</taxon>
        <taxon>Rhodophyta</taxon>
        <taxon>Florideophyceae</taxon>
        <taxon>Rhodymeniophycidae</taxon>
        <taxon>Gigartinales</taxon>
        <taxon>Gigartinaceae</taxon>
        <taxon>Chondrus</taxon>
    </lineage>
</organism>
<sequence>TATTDRREMVLRIGMMSDIQYAEKEDRIVEQTGKLRSYSKVLSKVDEGVKHLNSSGVSAVVHLGDIIDGQEHLGQTHKELDTVLEHLSRLQSPLHHVIGNHCMMADSNYLLQKLDLTRGTYYVRDLAPQWRLIVLDTVEVSLRSTWYKHVNMAKHYLATHQGEPNAQEWNGTIGPEQMVWLENKLRDSEREGRTAIVCGHLPIVAEASGPEHVMWHHDRLLDLFRTYSGTVKAYFSGHYHPGGYAKKDDVHHVTLEAILDSDKEEGASAVVELHDSWISIDGIGSLTARRLSTR</sequence>
<evidence type="ECO:0000259" key="1">
    <source>
        <dbReference type="Pfam" id="PF00149"/>
    </source>
</evidence>
<protein>
    <submittedName>
        <fullName evidence="2">Metallophosphoesterase</fullName>
    </submittedName>
</protein>
<dbReference type="PANTHER" id="PTHR16509">
    <property type="match status" value="1"/>
</dbReference>
<dbReference type="OMA" id="ICATTHI"/>
<dbReference type="InterPro" id="IPR029052">
    <property type="entry name" value="Metallo-depent_PP-like"/>
</dbReference>
<dbReference type="GeneID" id="17322879"/>
<feature type="non-terminal residue" evidence="2">
    <location>
        <position position="1"/>
    </location>
</feature>
<dbReference type="STRING" id="2769.R7Q9Y5"/>
<dbReference type="RefSeq" id="XP_005715161.1">
    <property type="nucleotide sequence ID" value="XM_005715104.1"/>
</dbReference>
<dbReference type="GO" id="GO:0030145">
    <property type="term" value="F:manganese ion binding"/>
    <property type="evidence" value="ECO:0007669"/>
    <property type="project" value="TreeGrafter"/>
</dbReference>
<dbReference type="GO" id="GO:0047734">
    <property type="term" value="F:CDP-glycerol diphosphatase activity"/>
    <property type="evidence" value="ECO:0007669"/>
    <property type="project" value="TreeGrafter"/>
</dbReference>
<dbReference type="OrthoDB" id="9675250at2759"/>